<dbReference type="Gene3D" id="3.30.980.10">
    <property type="entry name" value="Threonyl-trna Synthetase, Chain A, domain 2"/>
    <property type="match status" value="1"/>
</dbReference>
<dbReference type="KEGG" id="ccb:Clocel_0689"/>
<dbReference type="InterPro" id="IPR006083">
    <property type="entry name" value="PRK/URK"/>
</dbReference>
<dbReference type="eggNOG" id="COG0572">
    <property type="taxonomic scope" value="Bacteria"/>
</dbReference>
<dbReference type="HOGENOM" id="CLU_023775_1_0_9"/>
<evidence type="ECO:0000313" key="3">
    <source>
        <dbReference type="Proteomes" id="UP000002730"/>
    </source>
</evidence>
<dbReference type="GO" id="GO:0004812">
    <property type="term" value="F:aminoacyl-tRNA ligase activity"/>
    <property type="evidence" value="ECO:0007669"/>
    <property type="project" value="UniProtKB-KW"/>
</dbReference>
<dbReference type="Gene3D" id="3.40.50.300">
    <property type="entry name" value="P-loop containing nucleotide triphosphate hydrolases"/>
    <property type="match status" value="1"/>
</dbReference>
<dbReference type="AlphaFoldDB" id="D9SRU3"/>
<sequence length="548" mass="62211">MIKINLNGKTIDIEAGKSVLEIAKANGVLGDFDVLALVNGNTVALETIIEKDSEISLINYTDIKGHRAYVRTLQFVLIKAINDIFPTARVTLEHSLGKGIFGEIKKDTPLNEEDILKIKKRMQELIDKDIVVNKYKVPKKRAIEIFEGYGYEDKIKLLEYITKEELTLHEIDGQYDYFFGDLVSTTGMLKTFDLKLYDPGFILIIPNDKDPSKVATFVDHKKLFKIFYETEQWGNILGVGDIASLNSKVGGKDTLDLILISEALHEKKIAYIADKIKEKEGVKLVLIAGPSSSGKTTFAKRLGIQLKVNGLEPVPISLDDYFVNREDTPLDENGEYDFEAIDAIDIEGFNKDLTALMDGKTITPPKFNFITGSRYYDGTTLTVPENGVLIVEGIHGLNEILTKSIPKENKFKIYISALTQINIDDHNRIFTTDVRMLRRIVRDSLSRGTMAKETLKRWPSIKRGEEKNIFVFQEEADAMFNSTIIYEMGILKKYALKELLKIEKGEPEYDEARRLIKFLKPIKEVDVELVPRNSIMREFIGGSCFYQY</sequence>
<protein>
    <submittedName>
        <fullName evidence="2">Putative threonyl-tRNA synthetase/uridine kinase</fullName>
    </submittedName>
</protein>
<keyword evidence="2" id="KW-0436">Ligase</keyword>
<reference evidence="2 3" key="1">
    <citation type="submission" date="2010-08" db="EMBL/GenBank/DDBJ databases">
        <title>Complete sequence of Clostridium cellulovorans 743B.</title>
        <authorList>
            <consortium name="US DOE Joint Genome Institute"/>
            <person name="Lucas S."/>
            <person name="Copeland A."/>
            <person name="Lapidus A."/>
            <person name="Cheng J.-F."/>
            <person name="Bruce D."/>
            <person name="Goodwin L."/>
            <person name="Pitluck S."/>
            <person name="Chertkov O."/>
            <person name="Detter J.C."/>
            <person name="Han C."/>
            <person name="Tapia R."/>
            <person name="Land M."/>
            <person name="Hauser L."/>
            <person name="Chang Y.-J."/>
            <person name="Jeffries C."/>
            <person name="Kyrpides N."/>
            <person name="Ivanova N."/>
            <person name="Mikhailova N."/>
            <person name="Hemme C.L."/>
            <person name="Woyke T."/>
        </authorList>
    </citation>
    <scope>NUCLEOTIDE SEQUENCE [LARGE SCALE GENOMIC DNA]</scope>
    <source>
        <strain evidence="3">ATCC 35296 / DSM 3052 / OCM 3 / 743B</strain>
    </source>
</reference>
<feature type="domain" description="Phosphoribulokinase/uridine kinase" evidence="1">
    <location>
        <begin position="287"/>
        <end position="481"/>
    </location>
</feature>
<dbReference type="Proteomes" id="UP000002730">
    <property type="component" value="Chromosome"/>
</dbReference>
<keyword evidence="2" id="KW-0808">Transferase</keyword>
<dbReference type="Pfam" id="PF00485">
    <property type="entry name" value="PRK"/>
    <property type="match status" value="1"/>
</dbReference>
<dbReference type="GO" id="GO:0016301">
    <property type="term" value="F:kinase activity"/>
    <property type="evidence" value="ECO:0007669"/>
    <property type="project" value="UniProtKB-KW"/>
</dbReference>
<dbReference type="SUPFAM" id="SSF52540">
    <property type="entry name" value="P-loop containing nucleoside triphosphate hydrolases"/>
    <property type="match status" value="1"/>
</dbReference>
<dbReference type="InterPro" id="IPR027417">
    <property type="entry name" value="P-loop_NTPase"/>
</dbReference>
<proteinExistence type="predicted"/>
<accession>D9SRU3</accession>
<organism evidence="2 3">
    <name type="scientific">Clostridium cellulovorans (strain ATCC 35296 / DSM 3052 / OCM 3 / 743B)</name>
    <dbReference type="NCBI Taxonomy" id="573061"/>
    <lineage>
        <taxon>Bacteria</taxon>
        <taxon>Bacillati</taxon>
        <taxon>Bacillota</taxon>
        <taxon>Clostridia</taxon>
        <taxon>Eubacteriales</taxon>
        <taxon>Clostridiaceae</taxon>
        <taxon>Clostridium</taxon>
    </lineage>
</organism>
<dbReference type="CDD" id="cd02028">
    <property type="entry name" value="UMPK_like"/>
    <property type="match status" value="1"/>
</dbReference>
<evidence type="ECO:0000313" key="2">
    <source>
        <dbReference type="EMBL" id="ADL50460.1"/>
    </source>
</evidence>
<name>D9SRU3_CLOC7</name>
<keyword evidence="2" id="KW-0418">Kinase</keyword>
<dbReference type="GO" id="GO:0005524">
    <property type="term" value="F:ATP binding"/>
    <property type="evidence" value="ECO:0007669"/>
    <property type="project" value="InterPro"/>
</dbReference>
<dbReference type="RefSeq" id="WP_010074759.1">
    <property type="nucleotide sequence ID" value="NC_014393.1"/>
</dbReference>
<keyword evidence="2" id="KW-0030">Aminoacyl-tRNA synthetase</keyword>
<keyword evidence="3" id="KW-1185">Reference proteome</keyword>
<dbReference type="STRING" id="573061.Clocel_0689"/>
<evidence type="ECO:0000259" key="1">
    <source>
        <dbReference type="Pfam" id="PF00485"/>
    </source>
</evidence>
<dbReference type="EMBL" id="CP002160">
    <property type="protein sequence ID" value="ADL50460.1"/>
    <property type="molecule type" value="Genomic_DNA"/>
</dbReference>
<dbReference type="InterPro" id="IPR018163">
    <property type="entry name" value="Thr/Ala-tRNA-synth_IIc_edit"/>
</dbReference>
<gene>
    <name evidence="2" type="ordered locus">Clocel_0689</name>
</gene>
<dbReference type="SUPFAM" id="SSF55186">
    <property type="entry name" value="ThrRS/AlaRS common domain"/>
    <property type="match status" value="1"/>
</dbReference>
<dbReference type="OrthoDB" id="9764644at2"/>
<dbReference type="PANTHER" id="PTHR10285">
    <property type="entry name" value="URIDINE KINASE"/>
    <property type="match status" value="1"/>
</dbReference>